<accession>A0ABY4ZB81</accession>
<evidence type="ECO:0000313" key="3">
    <source>
        <dbReference type="Proteomes" id="UP001056374"/>
    </source>
</evidence>
<gene>
    <name evidence="2" type="ORF">NFX46_22475</name>
</gene>
<feature type="compositionally biased region" description="Polar residues" evidence="1">
    <location>
        <begin position="124"/>
        <end position="144"/>
    </location>
</feature>
<protein>
    <submittedName>
        <fullName evidence="2">Uncharacterized protein</fullName>
    </submittedName>
</protein>
<keyword evidence="3" id="KW-1185">Reference proteome</keyword>
<reference evidence="2" key="1">
    <citation type="submission" date="2022-06" db="EMBL/GenBank/DDBJ databases">
        <title>Complete genome sequence of soil microorganisms Streptomyces sp. Qhu-M197 isolated from Alpine meadows habitats on the Tibetan Plateau.</title>
        <authorList>
            <person name="Zhang B."/>
            <person name="Xiang X."/>
            <person name="Fan J."/>
        </authorList>
    </citation>
    <scope>NUCLEOTIDE SEQUENCE</scope>
    <source>
        <strain evidence="2">Qhu-M197</strain>
    </source>
</reference>
<proteinExistence type="predicted"/>
<dbReference type="EMBL" id="CP099468">
    <property type="protein sequence ID" value="USQ86221.1"/>
    <property type="molecule type" value="Genomic_DNA"/>
</dbReference>
<name>A0ABY4ZB81_9ACTN</name>
<feature type="compositionally biased region" description="Low complexity" evidence="1">
    <location>
        <begin position="145"/>
        <end position="159"/>
    </location>
</feature>
<organism evidence="2 3">
    <name type="scientific">Streptomyces phaeoluteigriseus</name>
    <dbReference type="NCBI Taxonomy" id="114686"/>
    <lineage>
        <taxon>Bacteria</taxon>
        <taxon>Bacillati</taxon>
        <taxon>Actinomycetota</taxon>
        <taxon>Actinomycetes</taxon>
        <taxon>Kitasatosporales</taxon>
        <taxon>Streptomycetaceae</taxon>
        <taxon>Streptomyces</taxon>
        <taxon>Streptomyces aurantiacus group</taxon>
    </lineage>
</organism>
<evidence type="ECO:0000313" key="2">
    <source>
        <dbReference type="EMBL" id="USQ86221.1"/>
    </source>
</evidence>
<feature type="region of interest" description="Disordered" evidence="1">
    <location>
        <begin position="1"/>
        <end position="159"/>
    </location>
</feature>
<feature type="compositionally biased region" description="Low complexity" evidence="1">
    <location>
        <begin position="58"/>
        <end position="70"/>
    </location>
</feature>
<feature type="compositionally biased region" description="Low complexity" evidence="1">
    <location>
        <begin position="96"/>
        <end position="123"/>
    </location>
</feature>
<evidence type="ECO:0000256" key="1">
    <source>
        <dbReference type="SAM" id="MobiDB-lite"/>
    </source>
</evidence>
<sequence length="170" mass="16857">MAIVGGGLTVATMDRQSTDRTQAATAPDRHSMGLAEEQVVPESSRPAPAPPAEDRTSRTAADARTTGTARQQPQAVPASAEARIARQAPAGPPNARPAAAVPAPVAAPQPAAQTTDHAPAASAPQNSGTAVQPSDSPAQADSTEASASQADPASASTSPSQLCLLVLCLG</sequence>
<dbReference type="Proteomes" id="UP001056374">
    <property type="component" value="Chromosome"/>
</dbReference>